<dbReference type="EMBL" id="QGEG01000002">
    <property type="protein sequence ID" value="PWL38157.1"/>
    <property type="molecule type" value="Genomic_DNA"/>
</dbReference>
<accession>A0A316KVA5</accession>
<evidence type="ECO:0000313" key="1">
    <source>
        <dbReference type="EMBL" id="PWL38157.1"/>
    </source>
</evidence>
<gene>
    <name evidence="1" type="ORF">DKG77_07675</name>
</gene>
<evidence type="ECO:0000313" key="2">
    <source>
        <dbReference type="Proteomes" id="UP000245762"/>
    </source>
</evidence>
<proteinExistence type="predicted"/>
<sequence>MELRHLQEVAAHTEEALQIEIPLLVTEHLDEVPEVINLPVELHRAVATTIDHLVAQEVPEVIEVLEVAEAQEVAEVTEVQGAAQEVLETIEALEDLVGLQGLVQGHHLAEVEEGNKS</sequence>
<organism evidence="1 2">
    <name type="scientific">Flagellimonas aquimarina</name>
    <dbReference type="NCBI Taxonomy" id="2201895"/>
    <lineage>
        <taxon>Bacteria</taxon>
        <taxon>Pseudomonadati</taxon>
        <taxon>Bacteroidota</taxon>
        <taxon>Flavobacteriia</taxon>
        <taxon>Flavobacteriales</taxon>
        <taxon>Flavobacteriaceae</taxon>
        <taxon>Flagellimonas</taxon>
    </lineage>
</organism>
<comment type="caution">
    <text evidence="1">The sequence shown here is derived from an EMBL/GenBank/DDBJ whole genome shotgun (WGS) entry which is preliminary data.</text>
</comment>
<reference evidence="1 2" key="1">
    <citation type="submission" date="2018-05" db="EMBL/GenBank/DDBJ databases">
        <title>Complete genome sequence of Flagellimonas aquimarina ECD12 isolated from seaweed Ecklonia cava.</title>
        <authorList>
            <person name="Choi S."/>
            <person name="Seong C."/>
        </authorList>
    </citation>
    <scope>NUCLEOTIDE SEQUENCE [LARGE SCALE GENOMIC DNA]</scope>
    <source>
        <strain evidence="1 2">ECD12</strain>
    </source>
</reference>
<dbReference type="Proteomes" id="UP000245762">
    <property type="component" value="Unassembled WGS sequence"/>
</dbReference>
<protein>
    <submittedName>
        <fullName evidence="1">Uncharacterized protein</fullName>
    </submittedName>
</protein>
<dbReference type="AlphaFoldDB" id="A0A316KVA5"/>
<keyword evidence="2" id="KW-1185">Reference proteome</keyword>
<name>A0A316KVA5_9FLAO</name>